<dbReference type="AlphaFoldDB" id="A0A1U7CU61"/>
<organism evidence="7 8">
    <name type="scientific">Paludisphaera borealis</name>
    <dbReference type="NCBI Taxonomy" id="1387353"/>
    <lineage>
        <taxon>Bacteria</taxon>
        <taxon>Pseudomonadati</taxon>
        <taxon>Planctomycetota</taxon>
        <taxon>Planctomycetia</taxon>
        <taxon>Isosphaerales</taxon>
        <taxon>Isosphaeraceae</taxon>
        <taxon>Paludisphaera</taxon>
    </lineage>
</organism>
<dbReference type="RefSeq" id="WP_076348625.1">
    <property type="nucleotide sequence ID" value="NZ_CP019082.1"/>
</dbReference>
<dbReference type="OrthoDB" id="276109at2"/>
<evidence type="ECO:0000256" key="4">
    <source>
        <dbReference type="ARBA" id="ARBA00023125"/>
    </source>
</evidence>
<proteinExistence type="inferred from homology"/>
<dbReference type="EMBL" id="CP019082">
    <property type="protein sequence ID" value="APW62490.1"/>
    <property type="molecule type" value="Genomic_DNA"/>
</dbReference>
<dbReference type="InterPro" id="IPR036388">
    <property type="entry name" value="WH-like_DNA-bd_sf"/>
</dbReference>
<dbReference type="NCBIfam" id="TIGR02937">
    <property type="entry name" value="sigma70-ECF"/>
    <property type="match status" value="1"/>
</dbReference>
<keyword evidence="2" id="KW-0805">Transcription regulation</keyword>
<dbReference type="GO" id="GO:0003677">
    <property type="term" value="F:DNA binding"/>
    <property type="evidence" value="ECO:0007669"/>
    <property type="project" value="UniProtKB-KW"/>
</dbReference>
<keyword evidence="8" id="KW-1185">Reference proteome</keyword>
<dbReference type="InterPro" id="IPR014284">
    <property type="entry name" value="RNA_pol_sigma-70_dom"/>
</dbReference>
<protein>
    <submittedName>
        <fullName evidence="7">ECF RNA polymerase sigma factor SigD</fullName>
    </submittedName>
</protein>
<dbReference type="Gene3D" id="1.10.10.10">
    <property type="entry name" value="Winged helix-like DNA-binding domain superfamily/Winged helix DNA-binding domain"/>
    <property type="match status" value="1"/>
</dbReference>
<dbReference type="InterPro" id="IPR013249">
    <property type="entry name" value="RNA_pol_sigma70_r4_t2"/>
</dbReference>
<dbReference type="Proteomes" id="UP000186309">
    <property type="component" value="Chromosome"/>
</dbReference>
<evidence type="ECO:0000256" key="5">
    <source>
        <dbReference type="ARBA" id="ARBA00023163"/>
    </source>
</evidence>
<comment type="similarity">
    <text evidence="1">Belongs to the sigma-70 factor family. ECF subfamily.</text>
</comment>
<gene>
    <name evidence="7" type="primary">sigD_4</name>
    <name evidence="7" type="ORF">BSF38_04036</name>
</gene>
<dbReference type="InterPro" id="IPR039425">
    <property type="entry name" value="RNA_pol_sigma-70-like"/>
</dbReference>
<name>A0A1U7CU61_9BACT</name>
<accession>A0A1U7CU61</accession>
<dbReference type="SUPFAM" id="SSF88659">
    <property type="entry name" value="Sigma3 and sigma4 domains of RNA polymerase sigma factors"/>
    <property type="match status" value="1"/>
</dbReference>
<dbReference type="Pfam" id="PF08281">
    <property type="entry name" value="Sigma70_r4_2"/>
    <property type="match status" value="1"/>
</dbReference>
<dbReference type="InterPro" id="IPR013325">
    <property type="entry name" value="RNA_pol_sigma_r2"/>
</dbReference>
<dbReference type="PANTHER" id="PTHR43133:SF8">
    <property type="entry name" value="RNA POLYMERASE SIGMA FACTOR HI_1459-RELATED"/>
    <property type="match status" value="1"/>
</dbReference>
<dbReference type="CDD" id="cd06171">
    <property type="entry name" value="Sigma70_r4"/>
    <property type="match status" value="1"/>
</dbReference>
<evidence type="ECO:0000256" key="3">
    <source>
        <dbReference type="ARBA" id="ARBA00023082"/>
    </source>
</evidence>
<dbReference type="KEGG" id="pbor:BSF38_04036"/>
<evidence type="ECO:0000256" key="2">
    <source>
        <dbReference type="ARBA" id="ARBA00023015"/>
    </source>
</evidence>
<dbReference type="GO" id="GO:0016987">
    <property type="term" value="F:sigma factor activity"/>
    <property type="evidence" value="ECO:0007669"/>
    <property type="project" value="UniProtKB-KW"/>
</dbReference>
<sequence length="211" mass="23703">MTCNSSETNKLLEQAAQGDPQVLEELLVRHRDRLRRMIAARLDPRLKKRIDPSDVIQEAYLEASTRLPSYLRSPTMPFFLWLRFLTGQKVVTLHRRHLGVRMRGVDQEASFRPGAFPEASSAALAAHFVDHGARPSEAAIRAETRERLRIALDGMAPIDREVLALRHFEQLSRAEIATVLGISEAAAGKRYLRALEKLKQIMNPAGDGSES</sequence>
<evidence type="ECO:0000256" key="1">
    <source>
        <dbReference type="ARBA" id="ARBA00010641"/>
    </source>
</evidence>
<evidence type="ECO:0000313" key="8">
    <source>
        <dbReference type="Proteomes" id="UP000186309"/>
    </source>
</evidence>
<dbReference type="Gene3D" id="1.10.1740.10">
    <property type="match status" value="1"/>
</dbReference>
<keyword evidence="4" id="KW-0238">DNA-binding</keyword>
<dbReference type="InterPro" id="IPR013324">
    <property type="entry name" value="RNA_pol_sigma_r3/r4-like"/>
</dbReference>
<evidence type="ECO:0000313" key="7">
    <source>
        <dbReference type="EMBL" id="APW62490.1"/>
    </source>
</evidence>
<evidence type="ECO:0000259" key="6">
    <source>
        <dbReference type="Pfam" id="PF08281"/>
    </source>
</evidence>
<dbReference type="GO" id="GO:0006352">
    <property type="term" value="P:DNA-templated transcription initiation"/>
    <property type="evidence" value="ECO:0007669"/>
    <property type="project" value="InterPro"/>
</dbReference>
<dbReference type="PANTHER" id="PTHR43133">
    <property type="entry name" value="RNA POLYMERASE ECF-TYPE SIGMA FACTO"/>
    <property type="match status" value="1"/>
</dbReference>
<reference evidence="8" key="1">
    <citation type="submission" date="2016-12" db="EMBL/GenBank/DDBJ databases">
        <title>Comparative genomics of four Isosphaeraceae planctomycetes: a common pool of plasmids and glycoside hydrolase genes.</title>
        <authorList>
            <person name="Ivanova A."/>
        </authorList>
    </citation>
    <scope>NUCLEOTIDE SEQUENCE [LARGE SCALE GENOMIC DNA]</scope>
    <source>
        <strain evidence="8">PX4</strain>
    </source>
</reference>
<keyword evidence="3" id="KW-0731">Sigma factor</keyword>
<dbReference type="SUPFAM" id="SSF88946">
    <property type="entry name" value="Sigma2 domain of RNA polymerase sigma factors"/>
    <property type="match status" value="1"/>
</dbReference>
<feature type="domain" description="RNA polymerase sigma factor 70 region 4 type 2" evidence="6">
    <location>
        <begin position="146"/>
        <end position="198"/>
    </location>
</feature>
<dbReference type="STRING" id="1387353.BSF38_04036"/>
<keyword evidence="5" id="KW-0804">Transcription</keyword>